<feature type="region of interest" description="Disordered" evidence="1">
    <location>
        <begin position="34"/>
        <end position="70"/>
    </location>
</feature>
<evidence type="ECO:0000256" key="2">
    <source>
        <dbReference type="SAM" id="SignalP"/>
    </source>
</evidence>
<keyword evidence="5" id="KW-1185">Reference proteome</keyword>
<organism evidence="4 5">
    <name type="scientific">Actinacidiphila glaucinigra</name>
    <dbReference type="NCBI Taxonomy" id="235986"/>
    <lineage>
        <taxon>Bacteria</taxon>
        <taxon>Bacillati</taxon>
        <taxon>Actinomycetota</taxon>
        <taxon>Actinomycetes</taxon>
        <taxon>Kitasatosporales</taxon>
        <taxon>Streptomycetaceae</taxon>
        <taxon>Actinacidiphila</taxon>
    </lineage>
</organism>
<dbReference type="InterPro" id="IPR017853">
    <property type="entry name" value="GH"/>
</dbReference>
<dbReference type="AlphaFoldDB" id="A0A239HZW5"/>
<gene>
    <name evidence="4" type="ORF">SAMN05216252_109144</name>
</gene>
<protein>
    <recommendedName>
        <fullName evidence="3">Rv2525c-like glycoside hydrolase-like domain-containing protein</fullName>
    </recommendedName>
</protein>
<evidence type="ECO:0000313" key="5">
    <source>
        <dbReference type="Proteomes" id="UP000198280"/>
    </source>
</evidence>
<evidence type="ECO:0000256" key="1">
    <source>
        <dbReference type="SAM" id="MobiDB-lite"/>
    </source>
</evidence>
<keyword evidence="2" id="KW-0732">Signal</keyword>
<evidence type="ECO:0000313" key="4">
    <source>
        <dbReference type="EMBL" id="SNS85794.1"/>
    </source>
</evidence>
<reference evidence="4 5" key="1">
    <citation type="submission" date="2017-06" db="EMBL/GenBank/DDBJ databases">
        <authorList>
            <person name="Kim H.J."/>
            <person name="Triplett B.A."/>
        </authorList>
    </citation>
    <scope>NUCLEOTIDE SEQUENCE [LARGE SCALE GENOMIC DNA]</scope>
    <source>
        <strain evidence="4 5">CGMCC 4.1858</strain>
    </source>
</reference>
<dbReference type="Pfam" id="PF08924">
    <property type="entry name" value="Rv2525c_GlyHyd-like"/>
    <property type="match status" value="1"/>
</dbReference>
<sequence length="339" mass="37142">MREHKPIIRHGAIVAMVLACLLAGPTAAEAVAPRPAGPVAKPASVTASTPAQARTYRQARAPGDGGDDGPFGFADTGLLDGLDLPYGLGGDEGAPSGGGPARVYRGYGFDTCRTPPLSTMRAWLRSKYRAVGVYYGGRARACSTQRHLNRKWVRSVHRMGWRILPIYVGSQSPCVRGKHLRNHRISTDDPWGQGAGEGWDAVRRAAALGFEPGSALYLDMEAYNAKRSRCADQTLDFIRAWDREVDDAGYLPGLYSSSESGIRHIERARREGYDDLPRAVWFARWQGKPAVRSEPVLDRDAWHPHGRIHQYSGSVREKHGGRRLAIDRNRLDGPVAVVG</sequence>
<feature type="chain" id="PRO_5013167545" description="Rv2525c-like glycoside hydrolase-like domain-containing protein" evidence="2">
    <location>
        <begin position="31"/>
        <end position="339"/>
    </location>
</feature>
<dbReference type="InterPro" id="IPR015020">
    <property type="entry name" value="Rv2525c-like_Glyco_Hydro-like"/>
</dbReference>
<proteinExistence type="predicted"/>
<dbReference type="Proteomes" id="UP000198280">
    <property type="component" value="Unassembled WGS sequence"/>
</dbReference>
<accession>A0A239HZW5</accession>
<evidence type="ECO:0000259" key="3">
    <source>
        <dbReference type="Pfam" id="PF08924"/>
    </source>
</evidence>
<dbReference type="SUPFAM" id="SSF51445">
    <property type="entry name" value="(Trans)glycosidases"/>
    <property type="match status" value="1"/>
</dbReference>
<dbReference type="Gene3D" id="3.20.20.80">
    <property type="entry name" value="Glycosidases"/>
    <property type="match status" value="1"/>
</dbReference>
<feature type="domain" description="Rv2525c-like glycoside hydrolase-like" evidence="3">
    <location>
        <begin position="122"/>
        <end position="330"/>
    </location>
</feature>
<dbReference type="RefSeq" id="WP_245938939.1">
    <property type="nucleotide sequence ID" value="NZ_FZOF01000009.1"/>
</dbReference>
<name>A0A239HZW5_9ACTN</name>
<feature type="signal peptide" evidence="2">
    <location>
        <begin position="1"/>
        <end position="30"/>
    </location>
</feature>
<dbReference type="EMBL" id="FZOF01000009">
    <property type="protein sequence ID" value="SNS85794.1"/>
    <property type="molecule type" value="Genomic_DNA"/>
</dbReference>
<dbReference type="PROSITE" id="PS51257">
    <property type="entry name" value="PROKAR_LIPOPROTEIN"/>
    <property type="match status" value="1"/>
</dbReference>